<accession>A0A8H3IK76</accession>
<reference evidence="1" key="1">
    <citation type="submission" date="2021-03" db="EMBL/GenBank/DDBJ databases">
        <authorList>
            <person name="Tagirdzhanova G."/>
        </authorList>
    </citation>
    <scope>NUCLEOTIDE SEQUENCE</scope>
</reference>
<proteinExistence type="predicted"/>
<keyword evidence="2" id="KW-1185">Reference proteome</keyword>
<comment type="caution">
    <text evidence="1">The sequence shown here is derived from an EMBL/GenBank/DDBJ whole genome shotgun (WGS) entry which is preliminary data.</text>
</comment>
<name>A0A8H3IK76_9LECA</name>
<dbReference type="PANTHER" id="PTHR42085:SF2">
    <property type="entry name" value="F-BOX DOMAIN-CONTAINING PROTEIN"/>
    <property type="match status" value="1"/>
</dbReference>
<evidence type="ECO:0000313" key="2">
    <source>
        <dbReference type="Proteomes" id="UP000664169"/>
    </source>
</evidence>
<dbReference type="InterPro" id="IPR038883">
    <property type="entry name" value="AN11006-like"/>
</dbReference>
<sequence>MAFFYGKNKFQLLAKVQDDLEVLLTLPGQALMSMTSLLIRLNCWPCLPGYDEVPVRREVCRTYYTPISKEWSLISLKYLSMWTAVFTRLANFIQPGRLSFTFIGDTKGFRVAQDICSSIKLLPCLKTCNIRLGRSPDYELNKIARQTAQQQTGKLIGAQPFRFIHLPQELRQHILSFTHLGPDAGFDSQYKNIAIVKNRIQVRCHSFAVPWKCCWHCNDTKSNCCCPVARAAVSEGCLCRRIPAELFCVSKQMKAEAEYAFFSLNCFDFNMDMDIRDVVSFLTNRWSKKNLRSIRQIRFVFNDDQVWAWEEMRPAWRKVVELIEQDFNIESLCLIINTEQSYDTCLWMRDDDSLRYVYDAYCQIALELHILHGLRDLHLEFPWFRKLEVLLEKKIMGDDYDSSVGRKRRKRVSFGSVSELPHWHAAAWGKIMRDHDGASDD</sequence>
<protein>
    <submittedName>
        <fullName evidence="1">Uncharacterized protein</fullName>
    </submittedName>
</protein>
<dbReference type="OrthoDB" id="2099276at2759"/>
<dbReference type="EMBL" id="CAJPDQ010000020">
    <property type="protein sequence ID" value="CAF9923920.1"/>
    <property type="molecule type" value="Genomic_DNA"/>
</dbReference>
<evidence type="ECO:0000313" key="1">
    <source>
        <dbReference type="EMBL" id="CAF9923920.1"/>
    </source>
</evidence>
<dbReference type="Proteomes" id="UP000664169">
    <property type="component" value="Unassembled WGS sequence"/>
</dbReference>
<gene>
    <name evidence="1" type="ORF">GOMPHAMPRED_003486</name>
</gene>
<dbReference type="PANTHER" id="PTHR42085">
    <property type="entry name" value="F-BOX DOMAIN-CONTAINING PROTEIN"/>
    <property type="match status" value="1"/>
</dbReference>
<dbReference type="AlphaFoldDB" id="A0A8H3IK76"/>
<organism evidence="1 2">
    <name type="scientific">Gomphillus americanus</name>
    <dbReference type="NCBI Taxonomy" id="1940652"/>
    <lineage>
        <taxon>Eukaryota</taxon>
        <taxon>Fungi</taxon>
        <taxon>Dikarya</taxon>
        <taxon>Ascomycota</taxon>
        <taxon>Pezizomycotina</taxon>
        <taxon>Lecanoromycetes</taxon>
        <taxon>OSLEUM clade</taxon>
        <taxon>Ostropomycetidae</taxon>
        <taxon>Ostropales</taxon>
        <taxon>Graphidaceae</taxon>
        <taxon>Gomphilloideae</taxon>
        <taxon>Gomphillus</taxon>
    </lineage>
</organism>